<feature type="transmembrane region" description="Helical" evidence="1">
    <location>
        <begin position="72"/>
        <end position="95"/>
    </location>
</feature>
<accession>A0AAW2TIA1</accession>
<proteinExistence type="predicted"/>
<dbReference type="EMBL" id="JACGWJ010000008">
    <property type="protein sequence ID" value="KAL0404399.1"/>
    <property type="molecule type" value="Genomic_DNA"/>
</dbReference>
<evidence type="ECO:0000313" key="2">
    <source>
        <dbReference type="EMBL" id="KAL0404399.1"/>
    </source>
</evidence>
<feature type="transmembrane region" description="Helical" evidence="1">
    <location>
        <begin position="39"/>
        <end position="60"/>
    </location>
</feature>
<dbReference type="AlphaFoldDB" id="A0AAW2TIA1"/>
<keyword evidence="1" id="KW-1133">Transmembrane helix</keyword>
<sequence length="151" mass="17288">MLYYFGVAENYVFQSDCYLLKARRSLGRRCISLRFLRRILQEILLVLVLLDLLLMGRLLLNGGHLALSGQGMPLVVGVSLFLLPMGATRSVHVMFLSIQFLMAWENVTLPMGLITMRVLLHIGMPWMFNWQGRLHPTITDYDVSKFSALSR</sequence>
<comment type="caution">
    <text evidence="2">The sequence shown here is derived from an EMBL/GenBank/DDBJ whole genome shotgun (WGS) entry which is preliminary data.</text>
</comment>
<name>A0AAW2TIA1_SESRA</name>
<reference evidence="2" key="1">
    <citation type="submission" date="2020-06" db="EMBL/GenBank/DDBJ databases">
        <authorList>
            <person name="Li T."/>
            <person name="Hu X."/>
            <person name="Zhang T."/>
            <person name="Song X."/>
            <person name="Zhang H."/>
            <person name="Dai N."/>
            <person name="Sheng W."/>
            <person name="Hou X."/>
            <person name="Wei L."/>
        </authorList>
    </citation>
    <scope>NUCLEOTIDE SEQUENCE</scope>
    <source>
        <strain evidence="2">G02</strain>
        <tissue evidence="2">Leaf</tissue>
    </source>
</reference>
<gene>
    <name evidence="2" type="ORF">Sradi_2080700</name>
</gene>
<organism evidence="2">
    <name type="scientific">Sesamum radiatum</name>
    <name type="common">Black benniseed</name>
    <dbReference type="NCBI Taxonomy" id="300843"/>
    <lineage>
        <taxon>Eukaryota</taxon>
        <taxon>Viridiplantae</taxon>
        <taxon>Streptophyta</taxon>
        <taxon>Embryophyta</taxon>
        <taxon>Tracheophyta</taxon>
        <taxon>Spermatophyta</taxon>
        <taxon>Magnoliopsida</taxon>
        <taxon>eudicotyledons</taxon>
        <taxon>Gunneridae</taxon>
        <taxon>Pentapetalae</taxon>
        <taxon>asterids</taxon>
        <taxon>lamiids</taxon>
        <taxon>Lamiales</taxon>
        <taxon>Pedaliaceae</taxon>
        <taxon>Sesamum</taxon>
    </lineage>
</organism>
<feature type="transmembrane region" description="Helical" evidence="1">
    <location>
        <begin position="107"/>
        <end position="128"/>
    </location>
</feature>
<protein>
    <submittedName>
        <fullName evidence="2">Uncharacterized protein</fullName>
    </submittedName>
</protein>
<keyword evidence="1" id="KW-0472">Membrane</keyword>
<reference evidence="2" key="2">
    <citation type="journal article" date="2024" name="Plant">
        <title>Genomic evolution and insights into agronomic trait innovations of Sesamum species.</title>
        <authorList>
            <person name="Miao H."/>
            <person name="Wang L."/>
            <person name="Qu L."/>
            <person name="Liu H."/>
            <person name="Sun Y."/>
            <person name="Le M."/>
            <person name="Wang Q."/>
            <person name="Wei S."/>
            <person name="Zheng Y."/>
            <person name="Lin W."/>
            <person name="Duan Y."/>
            <person name="Cao H."/>
            <person name="Xiong S."/>
            <person name="Wang X."/>
            <person name="Wei L."/>
            <person name="Li C."/>
            <person name="Ma Q."/>
            <person name="Ju M."/>
            <person name="Zhao R."/>
            <person name="Li G."/>
            <person name="Mu C."/>
            <person name="Tian Q."/>
            <person name="Mei H."/>
            <person name="Zhang T."/>
            <person name="Gao T."/>
            <person name="Zhang H."/>
        </authorList>
    </citation>
    <scope>NUCLEOTIDE SEQUENCE</scope>
    <source>
        <strain evidence="2">G02</strain>
    </source>
</reference>
<keyword evidence="1" id="KW-0812">Transmembrane</keyword>
<evidence type="ECO:0000256" key="1">
    <source>
        <dbReference type="SAM" id="Phobius"/>
    </source>
</evidence>